<protein>
    <submittedName>
        <fullName evidence="2">Pentatricopeptide repeat-containing protein At4g18975, chloroplastic isoform X1</fullName>
    </submittedName>
</protein>
<proteinExistence type="predicted"/>
<dbReference type="InterPro" id="IPR044646">
    <property type="entry name" value="EMB1417-like"/>
</dbReference>
<dbReference type="STRING" id="3827.A0A1S2Y6V2"/>
<dbReference type="AlphaFoldDB" id="A0A1S2Y6V2"/>
<dbReference type="GeneID" id="101510808"/>
<evidence type="ECO:0000313" key="1">
    <source>
        <dbReference type="Proteomes" id="UP000087171"/>
    </source>
</evidence>
<reference evidence="1" key="1">
    <citation type="journal article" date="2013" name="Nat. Biotechnol.">
        <title>Draft genome sequence of chickpea (Cicer arietinum) provides a resource for trait improvement.</title>
        <authorList>
            <person name="Varshney R.K."/>
            <person name="Song C."/>
            <person name="Saxena R.K."/>
            <person name="Azam S."/>
            <person name="Yu S."/>
            <person name="Sharpe A.G."/>
            <person name="Cannon S."/>
            <person name="Baek J."/>
            <person name="Rosen B.D."/>
            <person name="Tar'an B."/>
            <person name="Millan T."/>
            <person name="Zhang X."/>
            <person name="Ramsay L.D."/>
            <person name="Iwata A."/>
            <person name="Wang Y."/>
            <person name="Nelson W."/>
            <person name="Farmer A.D."/>
            <person name="Gaur P.M."/>
            <person name="Soderlund C."/>
            <person name="Penmetsa R.V."/>
            <person name="Xu C."/>
            <person name="Bharti A.K."/>
            <person name="He W."/>
            <person name="Winter P."/>
            <person name="Zhao S."/>
            <person name="Hane J.K."/>
            <person name="Carrasquilla-Garcia N."/>
            <person name="Condie J.A."/>
            <person name="Upadhyaya H.D."/>
            <person name="Luo M.C."/>
            <person name="Thudi M."/>
            <person name="Gowda C.L."/>
            <person name="Singh N.P."/>
            <person name="Lichtenzveig J."/>
            <person name="Gali K.K."/>
            <person name="Rubio J."/>
            <person name="Nadarajan N."/>
            <person name="Dolezel J."/>
            <person name="Bansal K.C."/>
            <person name="Xu X."/>
            <person name="Edwards D."/>
            <person name="Zhang G."/>
            <person name="Kahl G."/>
            <person name="Gil J."/>
            <person name="Singh K.B."/>
            <person name="Datta S.K."/>
            <person name="Jackson S.A."/>
            <person name="Wang J."/>
            <person name="Cook D.R."/>
        </authorList>
    </citation>
    <scope>NUCLEOTIDE SEQUENCE [LARGE SCALE GENOMIC DNA]</scope>
    <source>
        <strain evidence="1">cv. CDC Frontier</strain>
    </source>
</reference>
<sequence length="331" mass="38057">MPITVESSSVSPLLLSRTCLTQTKSEATRVFLSGNKFLTTSITISRKTSCTSCRFVQSKSSPNVGRPVEKDKKGNKIKGKVEHHLWKRRNSAQSGQKALTLVRTICELPNEKESVYGALDKWTAWETEFPLVAAAKALNILRKRGQWVRVIQLAKWMLSKGQGATMGTYDTLLLAFDMDQRIDEAESLWNMIIHAHMRSVSKRLFSRMISLYDHHNLSEKIVEIPCSWLENLQPNNLDWLIKDLMAKFQLRILNLIYKNEIESVKLDLMVWIAWLRQIHKPLIIAWDLDPLTTLHLNMIYVQHMTARKILFATLTLSLTVLFDKINVSLIL</sequence>
<gene>
    <name evidence="2" type="primary">LOC101510808</name>
</gene>
<dbReference type="InterPro" id="IPR011990">
    <property type="entry name" value="TPR-like_helical_dom_sf"/>
</dbReference>
<dbReference type="Proteomes" id="UP000087171">
    <property type="component" value="Chromosome Ca5"/>
</dbReference>
<dbReference type="PaxDb" id="3827-XP_004499750.1"/>
<dbReference type="OrthoDB" id="2014168at2759"/>
<accession>A0A1S2Y6V2</accession>
<dbReference type="eggNOG" id="ENOG502QQWM">
    <property type="taxonomic scope" value="Eukaryota"/>
</dbReference>
<evidence type="ECO:0000313" key="2">
    <source>
        <dbReference type="RefSeq" id="XP_004499751.1"/>
    </source>
</evidence>
<keyword evidence="1" id="KW-1185">Reference proteome</keyword>
<dbReference type="PANTHER" id="PTHR46782:SF2">
    <property type="entry name" value="OS07G0545900 PROTEIN"/>
    <property type="match status" value="1"/>
</dbReference>
<dbReference type="Gene3D" id="1.25.40.10">
    <property type="entry name" value="Tetratricopeptide repeat domain"/>
    <property type="match status" value="1"/>
</dbReference>
<name>A0A1S2Y6V2_CICAR</name>
<dbReference type="PANTHER" id="PTHR46782">
    <property type="entry name" value="OS01G0757700 PROTEIN"/>
    <property type="match status" value="1"/>
</dbReference>
<reference evidence="2" key="2">
    <citation type="submission" date="2025-08" db="UniProtKB">
        <authorList>
            <consortium name="RefSeq"/>
        </authorList>
    </citation>
    <scope>IDENTIFICATION</scope>
    <source>
        <tissue evidence="2">Etiolated seedlings</tissue>
    </source>
</reference>
<organism evidence="1 2">
    <name type="scientific">Cicer arietinum</name>
    <name type="common">Chickpea</name>
    <name type="synonym">Garbanzo</name>
    <dbReference type="NCBI Taxonomy" id="3827"/>
    <lineage>
        <taxon>Eukaryota</taxon>
        <taxon>Viridiplantae</taxon>
        <taxon>Streptophyta</taxon>
        <taxon>Embryophyta</taxon>
        <taxon>Tracheophyta</taxon>
        <taxon>Spermatophyta</taxon>
        <taxon>Magnoliopsida</taxon>
        <taxon>eudicotyledons</taxon>
        <taxon>Gunneridae</taxon>
        <taxon>Pentapetalae</taxon>
        <taxon>rosids</taxon>
        <taxon>fabids</taxon>
        <taxon>Fabales</taxon>
        <taxon>Fabaceae</taxon>
        <taxon>Papilionoideae</taxon>
        <taxon>50 kb inversion clade</taxon>
        <taxon>NPAAA clade</taxon>
        <taxon>Hologalegina</taxon>
        <taxon>IRL clade</taxon>
        <taxon>Cicereae</taxon>
        <taxon>Cicer</taxon>
    </lineage>
</organism>
<dbReference type="RefSeq" id="XP_004499751.1">
    <property type="nucleotide sequence ID" value="XM_004499694.3"/>
</dbReference>
<dbReference type="KEGG" id="cam:101510808"/>